<reference evidence="4" key="1">
    <citation type="submission" date="2023-10" db="EMBL/GenBank/DDBJ databases">
        <title>Complete genome sequence of Streptomyces sp. JL1001.</title>
        <authorList>
            <person name="Jiang L."/>
        </authorList>
    </citation>
    <scope>NUCLEOTIDE SEQUENCE</scope>
    <source>
        <strain evidence="4">JL1001</strain>
    </source>
</reference>
<keyword evidence="2" id="KW-0812">Transmembrane</keyword>
<dbReference type="PANTHER" id="PTHR37813:SF1">
    <property type="entry name" value="FELS-2 PROPHAGE PROTEIN"/>
    <property type="match status" value="1"/>
</dbReference>
<protein>
    <submittedName>
        <fullName evidence="4">Phage tail tape measure protein</fullName>
    </submittedName>
</protein>
<accession>A0AAU8K772</accession>
<feature type="domain" description="Phage tail tape measure protein" evidence="3">
    <location>
        <begin position="102"/>
        <end position="296"/>
    </location>
</feature>
<name>A0AAU8K772_9ACTN</name>
<keyword evidence="2" id="KW-1133">Transmembrane helix</keyword>
<evidence type="ECO:0000259" key="3">
    <source>
        <dbReference type="Pfam" id="PF10145"/>
    </source>
</evidence>
<dbReference type="PANTHER" id="PTHR37813">
    <property type="entry name" value="FELS-2 PROPHAGE PROTEIN"/>
    <property type="match status" value="1"/>
</dbReference>
<dbReference type="InterPro" id="IPR010090">
    <property type="entry name" value="Phage_tape_meas"/>
</dbReference>
<gene>
    <name evidence="4" type="ORF">R1Y80_00700</name>
</gene>
<dbReference type="SUPFAM" id="SSF54001">
    <property type="entry name" value="Cysteine proteinases"/>
    <property type="match status" value="1"/>
</dbReference>
<dbReference type="RefSeq" id="WP_354596068.1">
    <property type="nucleotide sequence ID" value="NZ_CP136798.1"/>
</dbReference>
<feature type="transmembrane region" description="Helical" evidence="2">
    <location>
        <begin position="630"/>
        <end position="651"/>
    </location>
</feature>
<dbReference type="InterPro" id="IPR038765">
    <property type="entry name" value="Papain-like_cys_pep_sf"/>
</dbReference>
<evidence type="ECO:0000256" key="1">
    <source>
        <dbReference type="ARBA" id="ARBA00022612"/>
    </source>
</evidence>
<sequence>MRGIGNELRRQLVAPAGDAGDAAGEAAGGGFADTFKGALAAIGVAAVAEQLGAQFSDAFNEALEQGHTTKVLKAQLGSSGATAQRQGEAVGKLFANGVTDTFEEGAEAIREVVRGGLVKPDATLKQLDAIGTRMVDVAKVFGTDMNMQGQAVAAMLKNRVAPDAKSALDLITVGFQKLGPNADDLLETFQEYSVQLRKLGLDGQTALGLFSQGLKGGARDTDIIADAFKEFSIRAVDMSESSQDAYKSIGLNAKKMSLQIAGGGKGATAGLQTVLDKLREIDDPVKREAAAVGLFGTQAEDLGAALFALDPGKARGAFGEVDGAAAKLGKTLRSGPSHEITLFTRALKQGLVDFIGGQVLPILGRWGSVLNREVLPPLQTVGGFLATLFLSTLRILVGAISGTVNWLREWGVWLIPLGIAIVGVTIAMNTQAIAIGFVTAVFSVYRAAILIGTAVTNGFAAAQAFLTAVMAANPIILVITAIVALGAALVIAYKRSETFRNIVQAVWSGIKTGAMWLWENGLKPMFDGFMTGLRAIGSAAVWLWGVIGPVLSWIWTAVKVLATIIVVVLVLPVVAAVKVLGWIWGWLWKSAIGPAVGWIADGARWLWGVVKGQFALIMAGIRLVGAAGKWLWTNALKPAFTWIVGGAAWLWSGIKGQASNIMAGFRALGAMGTWLWRNAIKPAFDGIGRAAVWLYQQGIKPHIDKAKSLAKSLGEAFKSGANTVGKAWDWIADKAKTPIRYVVNTVYNSGIVPVWNKVAGAFGAPTLGKAKAFRIGGPVFGAGTETSDDVPAWLSHNEHVWTAKEVKGAGGHGAVAAMRRWAAAGGGSAGTPGFAKGGGLFGWVKGAASKGLDLAKSGVSWLKDGVKASAVAGLNAVVKPLINKISGSASLYRDMVTRIPKKMISAIVGYSSKADTELDKAGFGGRSFAGALRWARTQHGLPYQWGGNGDPSWDCSGILSAVESVIRGQKPHRRWATGAFSGSSAPPGWVLGAKSPFMIGITNAGVGHTAGTLNGVNVESRGGDGVLVGSRARSYRDSMFTHRYGLRGFADGGSPRPGEIAWVGENGPELIRFSGGEVVYSNADSMRIAAGLGPVRGFAKGTSSVTRKRARGEIPGDLTAFTKALAGTAGDLSKALAALVKDVRAAGLSGRALSAVTGKTAAKMLGLAKAQDAAASRLATAKQAATDQKKTAADFLGVGNLAEVDSVNALIVGMRDRQKTVKLFESQIKSLSKKGLSQDLISQLVAMGPDSQLAGVVTGASKGQIKTLNSLSKSGNSLSTSYGRTMADAMFDAGKDAGKGFLAGLIGQEKALQAQMNKLGKGMVSAIRKALDSHSPSRETEAVGGDVGAGLLIGVLNSVPKVEAAAARLGTAAIPSAAAMAAQRAAATAAAAASPLTAGPAPQGAGNGLEGLQVRVFVGSEELSSLARTEVYKATGELVAIIDAGGGGN</sequence>
<feature type="transmembrane region" description="Helical" evidence="2">
    <location>
        <begin position="410"/>
        <end position="428"/>
    </location>
</feature>
<feature type="transmembrane region" description="Helical" evidence="2">
    <location>
        <begin position="561"/>
        <end position="584"/>
    </location>
</feature>
<keyword evidence="2" id="KW-0472">Membrane</keyword>
<dbReference type="EMBL" id="CP136798">
    <property type="protein sequence ID" value="XCN12239.1"/>
    <property type="molecule type" value="Genomic_DNA"/>
</dbReference>
<feature type="transmembrane region" description="Helical" evidence="2">
    <location>
        <begin position="435"/>
        <end position="455"/>
    </location>
</feature>
<keyword evidence="1" id="KW-1188">Viral release from host cell</keyword>
<feature type="transmembrane region" description="Helical" evidence="2">
    <location>
        <begin position="381"/>
        <end position="404"/>
    </location>
</feature>
<organism evidence="4">
    <name type="scientific">Streptomyces sp. JL1001</name>
    <dbReference type="NCBI Taxonomy" id="3078227"/>
    <lineage>
        <taxon>Bacteria</taxon>
        <taxon>Bacillati</taxon>
        <taxon>Actinomycetota</taxon>
        <taxon>Actinomycetes</taxon>
        <taxon>Kitasatosporales</taxon>
        <taxon>Streptomycetaceae</taxon>
        <taxon>Streptomyces</taxon>
    </lineage>
</organism>
<feature type="transmembrane region" description="Helical" evidence="2">
    <location>
        <begin position="605"/>
        <end position="624"/>
    </location>
</feature>
<proteinExistence type="predicted"/>
<evidence type="ECO:0000256" key="2">
    <source>
        <dbReference type="SAM" id="Phobius"/>
    </source>
</evidence>
<evidence type="ECO:0000313" key="4">
    <source>
        <dbReference type="EMBL" id="XCN12239.1"/>
    </source>
</evidence>
<feature type="transmembrane region" description="Helical" evidence="2">
    <location>
        <begin position="475"/>
        <end position="493"/>
    </location>
</feature>
<dbReference type="Pfam" id="PF10145">
    <property type="entry name" value="PhageMin_Tail"/>
    <property type="match status" value="1"/>
</dbReference>
<feature type="transmembrane region" description="Helical" evidence="2">
    <location>
        <begin position="533"/>
        <end position="555"/>
    </location>
</feature>